<organism evidence="4 5">
    <name type="scientific">Adineta steineri</name>
    <dbReference type="NCBI Taxonomy" id="433720"/>
    <lineage>
        <taxon>Eukaryota</taxon>
        <taxon>Metazoa</taxon>
        <taxon>Spiralia</taxon>
        <taxon>Gnathifera</taxon>
        <taxon>Rotifera</taxon>
        <taxon>Eurotatoria</taxon>
        <taxon>Bdelloidea</taxon>
        <taxon>Adinetida</taxon>
        <taxon>Adinetidae</taxon>
        <taxon>Adineta</taxon>
    </lineage>
</organism>
<keyword evidence="2" id="KW-0808">Transferase</keyword>
<dbReference type="PANTHER" id="PTHR32266:SF12">
    <property type="entry name" value="NICOTIANAMINE SYNTHASE 3"/>
    <property type="match status" value="1"/>
</dbReference>
<evidence type="ECO:0000313" key="5">
    <source>
        <dbReference type="Proteomes" id="UP000663845"/>
    </source>
</evidence>
<reference evidence="4" key="1">
    <citation type="submission" date="2021-02" db="EMBL/GenBank/DDBJ databases">
        <authorList>
            <person name="Nowell W R."/>
        </authorList>
    </citation>
    <scope>NUCLEOTIDE SEQUENCE</scope>
</reference>
<dbReference type="Pfam" id="PF03059">
    <property type="entry name" value="NAS"/>
    <property type="match status" value="1"/>
</dbReference>
<protein>
    <recommendedName>
        <fullName evidence="6">Nicotianamine synthase</fullName>
    </recommendedName>
</protein>
<proteinExistence type="inferred from homology"/>
<evidence type="ECO:0000256" key="1">
    <source>
        <dbReference type="ARBA" id="ARBA00007009"/>
    </source>
</evidence>
<dbReference type="InterPro" id="IPR029063">
    <property type="entry name" value="SAM-dependent_MTases_sf"/>
</dbReference>
<sequence length="322" mass="36611">MEVSTEDNIIRDRLIQLNNTFSQLNITEHSPEVIRMSDELVTFCFSNEISSSVLNYMLEQDTDLAAACENLGRLFAFDGFPGELRTARICAADKNQNLTDHFKHRHTYEKLIQFEMNILQEFGVHLAKSPTINDESDFLVTKVAFIGSGPIPTSSMIILSDHGPFVDIYNIDMCEEANQLASIISEQVLPPHLSKRMHFITQDISQNPLCDNVKSILNQCQLIYLAAYVGMNELEKLEILRNIVKQSTDEFSPKTKQYFVIRTAEGLYQILFPKVKAEKIAMLQANTNDINQEMKKKFLFQVKTAQLSLKECGMVTIIAESI</sequence>
<dbReference type="GO" id="GO:0030410">
    <property type="term" value="F:nicotianamine synthase activity"/>
    <property type="evidence" value="ECO:0007669"/>
    <property type="project" value="InterPro"/>
</dbReference>
<dbReference type="InterPro" id="IPR004298">
    <property type="entry name" value="Nicotian_synth"/>
</dbReference>
<accession>A0A813WVL4</accession>
<dbReference type="Proteomes" id="UP000663845">
    <property type="component" value="Unassembled WGS sequence"/>
</dbReference>
<gene>
    <name evidence="4" type="ORF">JYZ213_LOCUS8587</name>
</gene>
<comment type="caution">
    <text evidence="4">The sequence shown here is derived from an EMBL/GenBank/DDBJ whole genome shotgun (WGS) entry which is preliminary data.</text>
</comment>
<dbReference type="PANTHER" id="PTHR32266">
    <property type="entry name" value="NICOTIANAMINE SYNTHASE 3"/>
    <property type="match status" value="1"/>
</dbReference>
<evidence type="ECO:0008006" key="6">
    <source>
        <dbReference type="Google" id="ProtNLM"/>
    </source>
</evidence>
<evidence type="ECO:0000256" key="3">
    <source>
        <dbReference type="ARBA" id="ARBA00022691"/>
    </source>
</evidence>
<dbReference type="EMBL" id="CAJNOG010000059">
    <property type="protein sequence ID" value="CAF0864025.1"/>
    <property type="molecule type" value="Genomic_DNA"/>
</dbReference>
<dbReference type="PROSITE" id="PS51142">
    <property type="entry name" value="NAS"/>
    <property type="match status" value="1"/>
</dbReference>
<comment type="similarity">
    <text evidence="1">Belongs to the nicotianamine synthase (NAS)-like family.</text>
</comment>
<dbReference type="Gene3D" id="3.40.50.150">
    <property type="entry name" value="Vaccinia Virus protein VP39"/>
    <property type="match status" value="1"/>
</dbReference>
<evidence type="ECO:0000313" key="4">
    <source>
        <dbReference type="EMBL" id="CAF0864025.1"/>
    </source>
</evidence>
<keyword evidence="3" id="KW-0949">S-adenosyl-L-methionine</keyword>
<dbReference type="GO" id="GO:0030418">
    <property type="term" value="P:nicotianamine biosynthetic process"/>
    <property type="evidence" value="ECO:0007669"/>
    <property type="project" value="InterPro"/>
</dbReference>
<name>A0A813WVL4_9BILA</name>
<dbReference type="AlphaFoldDB" id="A0A813WVL4"/>
<evidence type="ECO:0000256" key="2">
    <source>
        <dbReference type="ARBA" id="ARBA00022679"/>
    </source>
</evidence>